<dbReference type="VEuPathDB" id="FungiDB:FUN_004647"/>
<dbReference type="VEuPathDB" id="FungiDB:RhiirFUN_006802"/>
<organism evidence="1 2">
    <name type="scientific">Rhizophagus irregularis</name>
    <dbReference type="NCBI Taxonomy" id="588596"/>
    <lineage>
        <taxon>Eukaryota</taxon>
        <taxon>Fungi</taxon>
        <taxon>Fungi incertae sedis</taxon>
        <taxon>Mucoromycota</taxon>
        <taxon>Glomeromycotina</taxon>
        <taxon>Glomeromycetes</taxon>
        <taxon>Glomerales</taxon>
        <taxon>Glomeraceae</taxon>
        <taxon>Rhizophagus</taxon>
    </lineage>
</organism>
<dbReference type="Proteomes" id="UP000233469">
    <property type="component" value="Unassembled WGS sequence"/>
</dbReference>
<protein>
    <submittedName>
        <fullName evidence="1">Uncharacterized protein</fullName>
    </submittedName>
</protein>
<dbReference type="EMBL" id="LLXL01000143">
    <property type="protein sequence ID" value="PKK77169.1"/>
    <property type="molecule type" value="Genomic_DNA"/>
</dbReference>
<dbReference type="VEuPathDB" id="FungiDB:RhiirA1_450574"/>
<gene>
    <name evidence="1" type="ORF">RhiirC2_732543</name>
</gene>
<comment type="caution">
    <text evidence="1">The sequence shown here is derived from an EMBL/GenBank/DDBJ whole genome shotgun (WGS) entry which is preliminary data.</text>
</comment>
<reference evidence="1 2" key="2">
    <citation type="submission" date="2017-10" db="EMBL/GenBank/DDBJ databases">
        <title>Extensive intraspecific genome diversity in a model arbuscular mycorrhizal fungus.</title>
        <authorList>
            <person name="Chen E.C.H."/>
            <person name="Morin E."/>
            <person name="Baudet D."/>
            <person name="Noel J."/>
            <person name="Ndikumana S."/>
            <person name="Charron P."/>
            <person name="St-Onge C."/>
            <person name="Giorgi J."/>
            <person name="Grigoriev I.V."/>
            <person name="Roux C."/>
            <person name="Martin F.M."/>
            <person name="Corradi N."/>
        </authorList>
    </citation>
    <scope>NUCLEOTIDE SEQUENCE [LARGE SCALE GENOMIC DNA]</scope>
    <source>
        <strain evidence="1 2">C2</strain>
    </source>
</reference>
<evidence type="ECO:0000313" key="2">
    <source>
        <dbReference type="Proteomes" id="UP000233469"/>
    </source>
</evidence>
<evidence type="ECO:0000313" key="1">
    <source>
        <dbReference type="EMBL" id="PKK77169.1"/>
    </source>
</evidence>
<name>A0A2N1NTG3_9GLOM</name>
<sequence length="61" mass="7162">MNDEANIRYLSAKINHAKGNYFKGYNVQDTDELKAVKSYLEFEDINKAFSTTRNKVIKLFR</sequence>
<reference evidence="1 2" key="1">
    <citation type="submission" date="2016-04" db="EMBL/GenBank/DDBJ databases">
        <title>Genome analyses suggest a sexual origin of heterokaryosis in a supposedly ancient asexual fungus.</title>
        <authorList>
            <person name="Ropars J."/>
            <person name="Sedzielewska K."/>
            <person name="Noel J."/>
            <person name="Charron P."/>
            <person name="Farinelli L."/>
            <person name="Marton T."/>
            <person name="Kruger M."/>
            <person name="Pelin A."/>
            <person name="Brachmann A."/>
            <person name="Corradi N."/>
        </authorList>
    </citation>
    <scope>NUCLEOTIDE SEQUENCE [LARGE SCALE GENOMIC DNA]</scope>
    <source>
        <strain evidence="1 2">C2</strain>
    </source>
</reference>
<feature type="non-terminal residue" evidence="1">
    <location>
        <position position="61"/>
    </location>
</feature>
<proteinExistence type="predicted"/>
<accession>A0A2N1NTG3</accession>
<dbReference type="AlphaFoldDB" id="A0A2N1NTG3"/>